<dbReference type="EMBL" id="AMCI01002529">
    <property type="protein sequence ID" value="EJX02483.1"/>
    <property type="molecule type" value="Genomic_DNA"/>
</dbReference>
<dbReference type="GO" id="GO:0005886">
    <property type="term" value="C:plasma membrane"/>
    <property type="evidence" value="ECO:0007669"/>
    <property type="project" value="UniProtKB-SubCell"/>
</dbReference>
<gene>
    <name evidence="10" type="ORF">EVA_09411</name>
</gene>
<feature type="non-terminal residue" evidence="10">
    <location>
        <position position="387"/>
    </location>
</feature>
<dbReference type="InterPro" id="IPR050250">
    <property type="entry name" value="Macrolide_Exporter_MacB"/>
</dbReference>
<evidence type="ECO:0000256" key="5">
    <source>
        <dbReference type="ARBA" id="ARBA00023136"/>
    </source>
</evidence>
<reference evidence="10" key="1">
    <citation type="journal article" date="2012" name="PLoS ONE">
        <title>Gene sets for utilization of primary and secondary nutrition supplies in the distal gut of endangered iberian lynx.</title>
        <authorList>
            <person name="Alcaide M."/>
            <person name="Messina E."/>
            <person name="Richter M."/>
            <person name="Bargiela R."/>
            <person name="Peplies J."/>
            <person name="Huws S.A."/>
            <person name="Newbold C.J."/>
            <person name="Golyshin P.N."/>
            <person name="Simon M.A."/>
            <person name="Lopez G."/>
            <person name="Yakimov M.M."/>
            <person name="Ferrer M."/>
        </authorList>
    </citation>
    <scope>NUCLEOTIDE SEQUENCE</scope>
</reference>
<evidence type="ECO:0000259" key="9">
    <source>
        <dbReference type="Pfam" id="PF12704"/>
    </source>
</evidence>
<dbReference type="Pfam" id="PF12704">
    <property type="entry name" value="MacB_PCD"/>
    <property type="match status" value="1"/>
</dbReference>
<evidence type="ECO:0000256" key="3">
    <source>
        <dbReference type="ARBA" id="ARBA00022692"/>
    </source>
</evidence>
<comment type="similarity">
    <text evidence="6">Belongs to the ABC-4 integral membrane protein family.</text>
</comment>
<dbReference type="PANTHER" id="PTHR30572:SF4">
    <property type="entry name" value="ABC TRANSPORTER PERMEASE YTRF"/>
    <property type="match status" value="1"/>
</dbReference>
<keyword evidence="4 7" id="KW-1133">Transmembrane helix</keyword>
<dbReference type="Pfam" id="PF02687">
    <property type="entry name" value="FtsX"/>
    <property type="match status" value="1"/>
</dbReference>
<accession>J9GK66</accession>
<evidence type="ECO:0000256" key="6">
    <source>
        <dbReference type="ARBA" id="ARBA00038076"/>
    </source>
</evidence>
<dbReference type="PANTHER" id="PTHR30572">
    <property type="entry name" value="MEMBRANE COMPONENT OF TRANSPORTER-RELATED"/>
    <property type="match status" value="1"/>
</dbReference>
<evidence type="ECO:0000259" key="8">
    <source>
        <dbReference type="Pfam" id="PF02687"/>
    </source>
</evidence>
<protein>
    <submittedName>
        <fullName evidence="10">Membrane protein containing DUF214</fullName>
    </submittedName>
</protein>
<comment type="caution">
    <text evidence="10">The sequence shown here is derived from an EMBL/GenBank/DDBJ whole genome shotgun (WGS) entry which is preliminary data.</text>
</comment>
<dbReference type="InterPro" id="IPR003838">
    <property type="entry name" value="ABC3_permease_C"/>
</dbReference>
<dbReference type="GO" id="GO:0022857">
    <property type="term" value="F:transmembrane transporter activity"/>
    <property type="evidence" value="ECO:0007669"/>
    <property type="project" value="TreeGrafter"/>
</dbReference>
<dbReference type="AlphaFoldDB" id="J9GK66"/>
<comment type="subcellular location">
    <subcellularLocation>
        <location evidence="1">Cell membrane</location>
        <topology evidence="1">Multi-pass membrane protein</topology>
    </subcellularLocation>
</comment>
<feature type="non-terminal residue" evidence="10">
    <location>
        <position position="1"/>
    </location>
</feature>
<evidence type="ECO:0000256" key="7">
    <source>
        <dbReference type="SAM" id="Phobius"/>
    </source>
</evidence>
<feature type="domain" description="ABC3 transporter permease C-terminal" evidence="8">
    <location>
        <begin position="248"/>
        <end position="364"/>
    </location>
</feature>
<dbReference type="InterPro" id="IPR025857">
    <property type="entry name" value="MacB_PCD"/>
</dbReference>
<keyword evidence="2" id="KW-1003">Cell membrane</keyword>
<sequence length="387" mass="43212">FGYNQKIRDVNRIFMVGIHDANDASTYDIHLSRPVGKRLLDQLPTIENYCVAWGYLVRPEMVVVGEGEAAQNFNVTTLYASTPASQLFGLEVLSGSFDDFGNGNKIAVSEKMAARMGVKVGDALTVAGQDHRRTVAAIYRDLQQNSSLSGAEVFYSDDMDKAEIDNDSEWSFVHFVKLHDVADKEHCEKQAYELMLNIYREQYGVQNISEEQQERLRVTLVPLKTIYFEKGVPYMCMGNKVTTVTLLIMAILILFITMINYINFFLAQVPVKLKSVNTRKILGSSRRSLVFRFMLESGFLVLVSMGLAVVVVLLFKDSSFAQFVTTDISFSKNPLIVGITFISGVLLTVVSSVYPALYITSFPPALALKGVMGQSRSGRSFRYILVG</sequence>
<name>J9GK66_9ZZZZ</name>
<proteinExistence type="inferred from homology"/>
<organism evidence="10">
    <name type="scientific">gut metagenome</name>
    <dbReference type="NCBI Taxonomy" id="749906"/>
    <lineage>
        <taxon>unclassified sequences</taxon>
        <taxon>metagenomes</taxon>
        <taxon>organismal metagenomes</taxon>
    </lineage>
</organism>
<evidence type="ECO:0000256" key="2">
    <source>
        <dbReference type="ARBA" id="ARBA00022475"/>
    </source>
</evidence>
<keyword evidence="3 7" id="KW-0812">Transmembrane</keyword>
<feature type="transmembrane region" description="Helical" evidence="7">
    <location>
        <begin position="246"/>
        <end position="269"/>
    </location>
</feature>
<evidence type="ECO:0000256" key="1">
    <source>
        <dbReference type="ARBA" id="ARBA00004651"/>
    </source>
</evidence>
<evidence type="ECO:0000256" key="4">
    <source>
        <dbReference type="ARBA" id="ARBA00022989"/>
    </source>
</evidence>
<keyword evidence="5 7" id="KW-0472">Membrane</keyword>
<evidence type="ECO:0000313" key="10">
    <source>
        <dbReference type="EMBL" id="EJX02483.1"/>
    </source>
</evidence>
<feature type="transmembrane region" description="Helical" evidence="7">
    <location>
        <begin position="335"/>
        <end position="359"/>
    </location>
</feature>
<feature type="domain" description="MacB-like periplasmic core" evidence="9">
    <location>
        <begin position="27"/>
        <end position="188"/>
    </location>
</feature>
<feature type="transmembrane region" description="Helical" evidence="7">
    <location>
        <begin position="289"/>
        <end position="315"/>
    </location>
</feature>